<dbReference type="EMBL" id="CAJZBQ010000052">
    <property type="protein sequence ID" value="CAG9330908.1"/>
    <property type="molecule type" value="Genomic_DNA"/>
</dbReference>
<dbReference type="Gene3D" id="3.30.519.10">
    <property type="entry name" value="Guanine Nucleotide Dissociation Inhibitor, domain 2"/>
    <property type="match status" value="1"/>
</dbReference>
<dbReference type="Proteomes" id="UP001162131">
    <property type="component" value="Unassembled WGS sequence"/>
</dbReference>
<comment type="caution">
    <text evidence="3">The sequence shown here is derived from an EMBL/GenBank/DDBJ whole genome shotgun (WGS) entry which is preliminary data.</text>
</comment>
<comment type="similarity">
    <text evidence="1 2">Belongs to the Rab GDI family.</text>
</comment>
<organism evidence="3 4">
    <name type="scientific">Blepharisma stoltei</name>
    <dbReference type="NCBI Taxonomy" id="1481888"/>
    <lineage>
        <taxon>Eukaryota</taxon>
        <taxon>Sar</taxon>
        <taxon>Alveolata</taxon>
        <taxon>Ciliophora</taxon>
        <taxon>Postciliodesmatophora</taxon>
        <taxon>Heterotrichea</taxon>
        <taxon>Heterotrichida</taxon>
        <taxon>Blepharismidae</taxon>
        <taxon>Blepharisma</taxon>
    </lineage>
</organism>
<dbReference type="GO" id="GO:0007264">
    <property type="term" value="P:small GTPase-mediated signal transduction"/>
    <property type="evidence" value="ECO:0007669"/>
    <property type="project" value="InterPro"/>
</dbReference>
<gene>
    <name evidence="3" type="ORF">BSTOLATCC_MIC52317</name>
</gene>
<evidence type="ECO:0000313" key="4">
    <source>
        <dbReference type="Proteomes" id="UP001162131"/>
    </source>
</evidence>
<evidence type="ECO:0000256" key="2">
    <source>
        <dbReference type="RuleBase" id="RU363124"/>
    </source>
</evidence>
<dbReference type="SUPFAM" id="SSF54373">
    <property type="entry name" value="FAD-linked reductases, C-terminal domain"/>
    <property type="match status" value="1"/>
</dbReference>
<reference evidence="3" key="1">
    <citation type="submission" date="2021-09" db="EMBL/GenBank/DDBJ databases">
        <authorList>
            <consortium name="AG Swart"/>
            <person name="Singh M."/>
            <person name="Singh A."/>
            <person name="Seah K."/>
            <person name="Emmerich C."/>
        </authorList>
    </citation>
    <scope>NUCLEOTIDE SEQUENCE</scope>
    <source>
        <strain evidence="3">ATCC30299</strain>
    </source>
</reference>
<dbReference type="GO" id="GO:0015031">
    <property type="term" value="P:protein transport"/>
    <property type="evidence" value="ECO:0007669"/>
    <property type="project" value="InterPro"/>
</dbReference>
<sequence length="454" mass="50536">MEEVYDVIVLGTGLTECILAGLFSAQGRKVLHLDKNGFYGSFTASLNLSNLYNSFCPGVEPPAHLGENRDWNIDLIPKFTMANGKLVKFILHTESVANNLEWKSLDGSFVMQTSSGGIFSKSRPKIYKVPGNDSEALKSDLMGLFEKKRCKKLFKFIQNYDPENVETHKGLQLRTLPFKDLIANFGLEQNTIDFIGHAVALYTSDEFLEIPSHEVMLKIKLYMDSAGLYGDSPFLYPVYGIGGIAEGFSRLSAIYGGTYMLNKEIDEIIIGEEGKVVGVRSGDEVARAPIVLCEPTYVLNIGKVRPTGRVVRAICILNHPIPNTGDAASCQIIIPQRQTGRHNDIYISCVSYAHFVCAEGYYIAICSTQVETDSPEGELQIAFDLLGQVLETFIRVYDTYEPVDDGRADNIFVSKSYDATSHFESACEDVLDLYHRITGEPLDLEQPLRPFIQQ</sequence>
<proteinExistence type="inferred from homology"/>
<dbReference type="Pfam" id="PF00996">
    <property type="entry name" value="GDI"/>
    <property type="match status" value="1"/>
</dbReference>
<dbReference type="PANTHER" id="PTHR11787:SF8">
    <property type="entry name" value="RAB GDP DISSOCIATION INHIBITOR"/>
    <property type="match status" value="1"/>
</dbReference>
<dbReference type="GO" id="GO:0005093">
    <property type="term" value="F:Rab GDP-dissociation inhibitor activity"/>
    <property type="evidence" value="ECO:0007669"/>
    <property type="project" value="InterPro"/>
</dbReference>
<keyword evidence="4" id="KW-1185">Reference proteome</keyword>
<name>A0AAU9K1W8_9CILI</name>
<dbReference type="FunFam" id="1.10.405.10:FF:000011">
    <property type="entry name" value="Rab GDP dissociation inhibitor"/>
    <property type="match status" value="1"/>
</dbReference>
<dbReference type="InterPro" id="IPR018203">
    <property type="entry name" value="GDP_dissociation_inhibitor"/>
</dbReference>
<dbReference type="InterPro" id="IPR000806">
    <property type="entry name" value="RabGDI"/>
</dbReference>
<dbReference type="PANTHER" id="PTHR11787">
    <property type="entry name" value="RAB GDP-DISSOCIATION INHIBITOR"/>
    <property type="match status" value="1"/>
</dbReference>
<dbReference type="InterPro" id="IPR036188">
    <property type="entry name" value="FAD/NAD-bd_sf"/>
</dbReference>
<dbReference type="SUPFAM" id="SSF51905">
    <property type="entry name" value="FAD/NAD(P)-binding domain"/>
    <property type="match status" value="2"/>
</dbReference>
<dbReference type="GO" id="GO:0016192">
    <property type="term" value="P:vesicle-mediated transport"/>
    <property type="evidence" value="ECO:0007669"/>
    <property type="project" value="TreeGrafter"/>
</dbReference>
<dbReference type="PRINTS" id="PR00892">
    <property type="entry name" value="RABGDI"/>
</dbReference>
<dbReference type="AlphaFoldDB" id="A0AAU9K1W8"/>
<dbReference type="Gene3D" id="3.50.50.60">
    <property type="entry name" value="FAD/NAD(P)-binding domain"/>
    <property type="match status" value="1"/>
</dbReference>
<dbReference type="Gene3D" id="1.10.405.10">
    <property type="entry name" value="Guanine Nucleotide Dissociation Inhibitor, domain 1"/>
    <property type="match status" value="1"/>
</dbReference>
<dbReference type="GO" id="GO:0005737">
    <property type="term" value="C:cytoplasm"/>
    <property type="evidence" value="ECO:0007669"/>
    <property type="project" value="TreeGrafter"/>
</dbReference>
<accession>A0AAU9K1W8</accession>
<evidence type="ECO:0000256" key="1">
    <source>
        <dbReference type="ARBA" id="ARBA00005593"/>
    </source>
</evidence>
<protein>
    <recommendedName>
        <fullName evidence="2">Rab GDP dissociation inhibitor</fullName>
    </recommendedName>
</protein>
<evidence type="ECO:0000313" key="3">
    <source>
        <dbReference type="EMBL" id="CAG9330908.1"/>
    </source>
</evidence>
<dbReference type="PRINTS" id="PR00891">
    <property type="entry name" value="RABGDIREP"/>
</dbReference>